<dbReference type="eggNOG" id="KOG0192">
    <property type="taxonomic scope" value="Eukaryota"/>
</dbReference>
<dbReference type="InterPro" id="IPR051681">
    <property type="entry name" value="Ser/Thr_Kinases-Pseudokinases"/>
</dbReference>
<protein>
    <submittedName>
        <fullName evidence="3">Light-sensor Protein kinase</fullName>
    </submittedName>
</protein>
<dbReference type="InterPro" id="IPR000719">
    <property type="entry name" value="Prot_kinase_dom"/>
</dbReference>
<dbReference type="AlphaFoldDB" id="A0A1U8AGG5"/>
<proteinExistence type="predicted"/>
<dbReference type="STRING" id="4432.A0A1U8AGG5"/>
<dbReference type="OMA" id="EHMSKNI"/>
<dbReference type="InterPro" id="IPR001245">
    <property type="entry name" value="Ser-Thr/Tyr_kinase_cat_dom"/>
</dbReference>
<dbReference type="FunCoup" id="A0A1U8AGG5">
    <property type="interactions" value="199"/>
</dbReference>
<dbReference type="OrthoDB" id="4062651at2759"/>
<dbReference type="RefSeq" id="XP_010261489.1">
    <property type="nucleotide sequence ID" value="XM_010263187.2"/>
</dbReference>
<feature type="region of interest" description="Disordered" evidence="1">
    <location>
        <begin position="634"/>
        <end position="661"/>
    </location>
</feature>
<sequence>MEQFRRTGEALGSLRALMVFQDDIQINKKQCCLLFDIFNLAFERIAEEMRQNLKFEEKSTKWKVLEHPLRSLYRIFKEGELYVKECLENKDWWSKVITFSKSTDCVEFHIHNLLCCIPVVMEAIEAASEISGCDQDEIQKKRFIFSKKYENEWKDPKLFQWLFGKQYLASQDICSRLETVWKEDRWILLDTIRKKRSESSLALTKQEQRLMELLVKNLDGSEPSNGKLFPSSILVSWKDYQVRRRLGNGSQYKEIQWVGESFVLRHFFGNIELLIPEISRLSAMSHPNILNFLCSFCDEEKKECFLVTELMTKDLSNYMKEITQPRKRVVPFSLPVAVDLMLQIARGMEYLHSQNIYHGDLNPSNILVRARNVYPEGHLHAKVSGFGLSSIKDNPRNPCQQNGNGALPVIWYGPEVLAEQEQTGNNCNCKYTEKADVYSFGMICFELLTGKVPFEDSHLQGDKMSRNVRAGERPLFPFTAPKYLTNLTKRCWHSDPSQRPSFSSICRILRYIKRFLLMNPDNNQPDPPLPVIDYCEVEAGLLKKFPSWGNPDTAAPVSQIPFQMFAYRVIEKEKTSLSLKDRSSESGSDGTSVCGDENASIVDDPFPTLTEKKPSVCSETNKKTLLKKIITTAMTDGKNTKQPVTPKGRQRPPQLSPCGLNMRMKSESQLSMVMSPSMRKRSGHVSD</sequence>
<dbReference type="PANTHER" id="PTHR44329">
    <property type="entry name" value="SERINE/THREONINE-PROTEIN KINASE TNNI3K-RELATED"/>
    <property type="match status" value="1"/>
</dbReference>
<dbReference type="SUPFAM" id="SSF56112">
    <property type="entry name" value="Protein kinase-like (PK-like)"/>
    <property type="match status" value="1"/>
</dbReference>
<dbReference type="InterPro" id="IPR010632">
    <property type="entry name" value="DUF1221"/>
</dbReference>
<keyword evidence="2" id="KW-1185">Reference proteome</keyword>
<keyword evidence="3" id="KW-0418">Kinase</keyword>
<reference evidence="3" key="1">
    <citation type="submission" date="2025-08" db="UniProtKB">
        <authorList>
            <consortium name="RefSeq"/>
        </authorList>
    </citation>
    <scope>IDENTIFICATION</scope>
</reference>
<dbReference type="KEGG" id="nnu:104600312"/>
<dbReference type="GO" id="GO:0005524">
    <property type="term" value="F:ATP binding"/>
    <property type="evidence" value="ECO:0007669"/>
    <property type="project" value="InterPro"/>
</dbReference>
<gene>
    <name evidence="3" type="primary">LOC104600312</name>
</gene>
<accession>A0A1U8AGG5</accession>
<dbReference type="Pfam" id="PF06760">
    <property type="entry name" value="DUF1221"/>
    <property type="match status" value="1"/>
</dbReference>
<dbReference type="Proteomes" id="UP000189703">
    <property type="component" value="Unplaced"/>
</dbReference>
<dbReference type="GO" id="GO:0007165">
    <property type="term" value="P:signal transduction"/>
    <property type="evidence" value="ECO:0000318"/>
    <property type="project" value="GO_Central"/>
</dbReference>
<organism evidence="2 3">
    <name type="scientific">Nelumbo nucifera</name>
    <name type="common">Sacred lotus</name>
    <dbReference type="NCBI Taxonomy" id="4432"/>
    <lineage>
        <taxon>Eukaryota</taxon>
        <taxon>Viridiplantae</taxon>
        <taxon>Streptophyta</taxon>
        <taxon>Embryophyta</taxon>
        <taxon>Tracheophyta</taxon>
        <taxon>Spermatophyta</taxon>
        <taxon>Magnoliopsida</taxon>
        <taxon>Proteales</taxon>
        <taxon>Nelumbonaceae</taxon>
        <taxon>Nelumbo</taxon>
    </lineage>
</organism>
<dbReference type="PANTHER" id="PTHR44329:SF260">
    <property type="entry name" value="PROTEIN KINASE DOMAIN-CONTAINING PROTEIN"/>
    <property type="match status" value="1"/>
</dbReference>
<dbReference type="PROSITE" id="PS50011">
    <property type="entry name" value="PROTEIN_KINASE_DOM"/>
    <property type="match status" value="1"/>
</dbReference>
<dbReference type="GO" id="GO:0005737">
    <property type="term" value="C:cytoplasm"/>
    <property type="evidence" value="ECO:0000318"/>
    <property type="project" value="GO_Central"/>
</dbReference>
<dbReference type="GeneID" id="104600312"/>
<feature type="region of interest" description="Disordered" evidence="1">
    <location>
        <begin position="576"/>
        <end position="599"/>
    </location>
</feature>
<dbReference type="FunFam" id="1.10.510.10:FF:000778">
    <property type="entry name" value="Kinase family protein"/>
    <property type="match status" value="1"/>
</dbReference>
<keyword evidence="3" id="KW-0808">Transferase</keyword>
<dbReference type="Gene3D" id="1.10.510.10">
    <property type="entry name" value="Transferase(Phosphotransferase) domain 1"/>
    <property type="match status" value="1"/>
</dbReference>
<name>A0A1U8AGG5_NELNU</name>
<dbReference type="InterPro" id="IPR011009">
    <property type="entry name" value="Kinase-like_dom_sf"/>
</dbReference>
<evidence type="ECO:0000313" key="3">
    <source>
        <dbReference type="RefSeq" id="XP_010261489.1"/>
    </source>
</evidence>
<dbReference type="GO" id="GO:0004672">
    <property type="term" value="F:protein kinase activity"/>
    <property type="evidence" value="ECO:0000318"/>
    <property type="project" value="GO_Central"/>
</dbReference>
<evidence type="ECO:0000313" key="2">
    <source>
        <dbReference type="Proteomes" id="UP000189703"/>
    </source>
</evidence>
<dbReference type="Pfam" id="PF07714">
    <property type="entry name" value="PK_Tyr_Ser-Thr"/>
    <property type="match status" value="1"/>
</dbReference>
<evidence type="ECO:0000256" key="1">
    <source>
        <dbReference type="SAM" id="MobiDB-lite"/>
    </source>
</evidence>